<sequence>MKSDISAEGGSVEAVLTTTSSEPMDLLWAELLGTITDHGLLCAEKTIHNWNEPPKIQVSLTQQWRILYKPERNWRLPSTSVKEATSLLSSAPWDDGLASQR</sequence>
<keyword evidence="2" id="KW-1185">Reference proteome</keyword>
<dbReference type="AlphaFoldDB" id="A0A6H5H9G0"/>
<reference evidence="1 2" key="1">
    <citation type="submission" date="2020-02" db="EMBL/GenBank/DDBJ databases">
        <authorList>
            <person name="Ferguson B K."/>
        </authorList>
    </citation>
    <scope>NUCLEOTIDE SEQUENCE [LARGE SCALE GENOMIC DNA]</scope>
</reference>
<name>A0A6H5H9G0_9HEMI</name>
<dbReference type="Proteomes" id="UP000479000">
    <property type="component" value="Unassembled WGS sequence"/>
</dbReference>
<evidence type="ECO:0000313" key="2">
    <source>
        <dbReference type="Proteomes" id="UP000479000"/>
    </source>
</evidence>
<gene>
    <name evidence="1" type="ORF">NTEN_LOCUS17055</name>
</gene>
<organism evidence="1 2">
    <name type="scientific">Nesidiocoris tenuis</name>
    <dbReference type="NCBI Taxonomy" id="355587"/>
    <lineage>
        <taxon>Eukaryota</taxon>
        <taxon>Metazoa</taxon>
        <taxon>Ecdysozoa</taxon>
        <taxon>Arthropoda</taxon>
        <taxon>Hexapoda</taxon>
        <taxon>Insecta</taxon>
        <taxon>Pterygota</taxon>
        <taxon>Neoptera</taxon>
        <taxon>Paraneoptera</taxon>
        <taxon>Hemiptera</taxon>
        <taxon>Heteroptera</taxon>
        <taxon>Panheteroptera</taxon>
        <taxon>Cimicomorpha</taxon>
        <taxon>Miridae</taxon>
        <taxon>Dicyphina</taxon>
        <taxon>Nesidiocoris</taxon>
    </lineage>
</organism>
<proteinExistence type="predicted"/>
<accession>A0A6H5H9G0</accession>
<evidence type="ECO:0000313" key="1">
    <source>
        <dbReference type="EMBL" id="CAB0012296.1"/>
    </source>
</evidence>
<protein>
    <submittedName>
        <fullName evidence="1">Uncharacterized protein</fullName>
    </submittedName>
</protein>
<dbReference type="EMBL" id="CADCXU010025190">
    <property type="protein sequence ID" value="CAB0012296.1"/>
    <property type="molecule type" value="Genomic_DNA"/>
</dbReference>